<keyword evidence="1" id="KW-0472">Membrane</keyword>
<protein>
    <submittedName>
        <fullName evidence="2">Uncharacterized protein</fullName>
    </submittedName>
</protein>
<gene>
    <name evidence="2" type="ORF">EHUX00137_LOCUS9200</name>
</gene>
<evidence type="ECO:0000313" key="2">
    <source>
        <dbReference type="EMBL" id="CAE0536763.1"/>
    </source>
</evidence>
<dbReference type="EMBL" id="HBIR01012587">
    <property type="protein sequence ID" value="CAE0536763.1"/>
    <property type="molecule type" value="Transcribed_RNA"/>
</dbReference>
<dbReference type="AlphaFoldDB" id="A0A7S3W4Y9"/>
<feature type="transmembrane region" description="Helical" evidence="1">
    <location>
        <begin position="225"/>
        <end position="243"/>
    </location>
</feature>
<reference evidence="2" key="1">
    <citation type="submission" date="2021-01" db="EMBL/GenBank/DDBJ databases">
        <authorList>
            <person name="Corre E."/>
            <person name="Pelletier E."/>
            <person name="Niang G."/>
            <person name="Scheremetjew M."/>
            <person name="Finn R."/>
            <person name="Kale V."/>
            <person name="Holt S."/>
            <person name="Cochrane G."/>
            <person name="Meng A."/>
            <person name="Brown T."/>
            <person name="Cohen L."/>
        </authorList>
    </citation>
    <scope>NUCLEOTIDE SEQUENCE</scope>
    <source>
        <strain evidence="2">379</strain>
    </source>
</reference>
<name>A0A7S3W4Y9_EMIHU</name>
<sequence>MSESSPVSQFLVYCSSMERMLFLATGFWVGGAAAWAPIAGYLLAPHCRGRRGDASICAAAAEDGASTGARGRMDAAALQRRVVMAASEDEEDPAGVLVRPDDPSALMTERDRMRLAPVHTLKRKRRSRKIVRNEVVEEKFSPLVPGARQSVQETIISAYAGDKLEDKQLAGEDYWVDPAELKREVDAQRNARSRLKQYKRKESSKSAFKTAKLRREIAAPYKNNVISYVVAGFGVAALLFNVFPRLLELPEIADVKFPDVL</sequence>
<accession>A0A7S3W4Y9</accession>
<organism evidence="2">
    <name type="scientific">Emiliania huxleyi</name>
    <name type="common">Coccolithophore</name>
    <name type="synonym">Pontosphaera huxleyi</name>
    <dbReference type="NCBI Taxonomy" id="2903"/>
    <lineage>
        <taxon>Eukaryota</taxon>
        <taxon>Haptista</taxon>
        <taxon>Haptophyta</taxon>
        <taxon>Prymnesiophyceae</taxon>
        <taxon>Isochrysidales</taxon>
        <taxon>Noelaerhabdaceae</taxon>
        <taxon>Emiliania</taxon>
    </lineage>
</organism>
<keyword evidence="1" id="KW-0812">Transmembrane</keyword>
<feature type="transmembrane region" description="Helical" evidence="1">
    <location>
        <begin position="20"/>
        <end position="44"/>
    </location>
</feature>
<proteinExistence type="predicted"/>
<evidence type="ECO:0000256" key="1">
    <source>
        <dbReference type="SAM" id="Phobius"/>
    </source>
</evidence>
<keyword evidence="1" id="KW-1133">Transmembrane helix</keyword>